<sequence>MLTVCCRICLKQINFNQMLSLFQTYKGFVIRDALLDLFNIQILPTEMVSTICKECVAKVCTVRHIRDEFIKQDERYREMLRSSPAKDDSDEEKLPDQKPDIRTDPSPTVESTTGEDKPASVEDTDST</sequence>
<dbReference type="InterPro" id="IPR012934">
    <property type="entry name" value="Znf_AD"/>
</dbReference>
<proteinExistence type="predicted"/>
<evidence type="ECO:0000256" key="2">
    <source>
        <dbReference type="SAM" id="MobiDB-lite"/>
    </source>
</evidence>
<evidence type="ECO:0000313" key="4">
    <source>
        <dbReference type="EnsemblMetazoa" id="ADIR014286-PA"/>
    </source>
</evidence>
<dbReference type="AlphaFoldDB" id="A0A182NWL8"/>
<dbReference type="VEuPathDB" id="VectorBase:ADIR014286"/>
<feature type="binding site" evidence="1">
    <location>
        <position position="52"/>
    </location>
    <ligand>
        <name>Zn(2+)</name>
        <dbReference type="ChEBI" id="CHEBI:29105"/>
    </ligand>
</feature>
<accession>A0A182NWL8</accession>
<keyword evidence="1" id="KW-0863">Zinc-finger</keyword>
<name>A0A182NWL8_9DIPT</name>
<dbReference type="GO" id="GO:0008270">
    <property type="term" value="F:zinc ion binding"/>
    <property type="evidence" value="ECO:0007669"/>
    <property type="project" value="UniProtKB-UniRule"/>
</dbReference>
<dbReference type="PROSITE" id="PS51915">
    <property type="entry name" value="ZAD"/>
    <property type="match status" value="1"/>
</dbReference>
<dbReference type="Proteomes" id="UP000075884">
    <property type="component" value="Unassembled WGS sequence"/>
</dbReference>
<keyword evidence="1" id="KW-0862">Zinc</keyword>
<feature type="domain" description="ZAD" evidence="3">
    <location>
        <begin position="4"/>
        <end position="79"/>
    </location>
</feature>
<feature type="region of interest" description="Disordered" evidence="2">
    <location>
        <begin position="80"/>
        <end position="127"/>
    </location>
</feature>
<protein>
    <recommendedName>
        <fullName evidence="3">ZAD domain-containing protein</fullName>
    </recommendedName>
</protein>
<dbReference type="Pfam" id="PF07776">
    <property type="entry name" value="zf-AD"/>
    <property type="match status" value="1"/>
</dbReference>
<reference evidence="5" key="1">
    <citation type="submission" date="2013-03" db="EMBL/GenBank/DDBJ databases">
        <title>The Genome Sequence of Anopheles dirus WRAIR2.</title>
        <authorList>
            <consortium name="The Broad Institute Genomics Platform"/>
            <person name="Neafsey D.E."/>
            <person name="Walton C."/>
            <person name="Walker B."/>
            <person name="Young S.K."/>
            <person name="Zeng Q."/>
            <person name="Gargeya S."/>
            <person name="Fitzgerald M."/>
            <person name="Haas B."/>
            <person name="Abouelleil A."/>
            <person name="Allen A.W."/>
            <person name="Alvarado L."/>
            <person name="Arachchi H.M."/>
            <person name="Berlin A.M."/>
            <person name="Chapman S.B."/>
            <person name="Gainer-Dewar J."/>
            <person name="Goldberg J."/>
            <person name="Griggs A."/>
            <person name="Gujja S."/>
            <person name="Hansen M."/>
            <person name="Howarth C."/>
            <person name="Imamovic A."/>
            <person name="Ireland A."/>
            <person name="Larimer J."/>
            <person name="McCowan C."/>
            <person name="Murphy C."/>
            <person name="Pearson M."/>
            <person name="Poon T.W."/>
            <person name="Priest M."/>
            <person name="Roberts A."/>
            <person name="Saif S."/>
            <person name="Shea T."/>
            <person name="Sisk P."/>
            <person name="Sykes S."/>
            <person name="Wortman J."/>
            <person name="Nusbaum C."/>
            <person name="Birren B."/>
        </authorList>
    </citation>
    <scope>NUCLEOTIDE SEQUENCE [LARGE SCALE GENOMIC DNA]</scope>
    <source>
        <strain evidence="5">WRAIR2</strain>
    </source>
</reference>
<evidence type="ECO:0000256" key="1">
    <source>
        <dbReference type="PROSITE-ProRule" id="PRU01263"/>
    </source>
</evidence>
<feature type="binding site" evidence="1">
    <location>
        <position position="6"/>
    </location>
    <ligand>
        <name>Zn(2+)</name>
        <dbReference type="ChEBI" id="CHEBI:29105"/>
    </ligand>
</feature>
<organism evidence="4 5">
    <name type="scientific">Anopheles dirus</name>
    <dbReference type="NCBI Taxonomy" id="7168"/>
    <lineage>
        <taxon>Eukaryota</taxon>
        <taxon>Metazoa</taxon>
        <taxon>Ecdysozoa</taxon>
        <taxon>Arthropoda</taxon>
        <taxon>Hexapoda</taxon>
        <taxon>Insecta</taxon>
        <taxon>Pterygota</taxon>
        <taxon>Neoptera</taxon>
        <taxon>Endopterygota</taxon>
        <taxon>Diptera</taxon>
        <taxon>Nematocera</taxon>
        <taxon>Culicoidea</taxon>
        <taxon>Culicidae</taxon>
        <taxon>Anophelinae</taxon>
        <taxon>Anopheles</taxon>
    </lineage>
</organism>
<feature type="binding site" evidence="1">
    <location>
        <position position="55"/>
    </location>
    <ligand>
        <name>Zn(2+)</name>
        <dbReference type="ChEBI" id="CHEBI:29105"/>
    </ligand>
</feature>
<evidence type="ECO:0000259" key="3">
    <source>
        <dbReference type="PROSITE" id="PS51915"/>
    </source>
</evidence>
<reference evidence="4" key="2">
    <citation type="submission" date="2020-05" db="UniProtKB">
        <authorList>
            <consortium name="EnsemblMetazoa"/>
        </authorList>
    </citation>
    <scope>IDENTIFICATION</scope>
    <source>
        <strain evidence="4">WRAIR2</strain>
    </source>
</reference>
<evidence type="ECO:0000313" key="5">
    <source>
        <dbReference type="Proteomes" id="UP000075884"/>
    </source>
</evidence>
<dbReference type="GO" id="GO:0005634">
    <property type="term" value="C:nucleus"/>
    <property type="evidence" value="ECO:0007669"/>
    <property type="project" value="InterPro"/>
</dbReference>
<keyword evidence="5" id="KW-1185">Reference proteome</keyword>
<dbReference type="SMART" id="SM00868">
    <property type="entry name" value="zf-AD"/>
    <property type="match status" value="1"/>
</dbReference>
<keyword evidence="1" id="KW-0479">Metal-binding</keyword>
<feature type="compositionally biased region" description="Basic and acidic residues" evidence="2">
    <location>
        <begin position="80"/>
        <end position="103"/>
    </location>
</feature>
<feature type="binding site" evidence="1">
    <location>
        <position position="9"/>
    </location>
    <ligand>
        <name>Zn(2+)</name>
        <dbReference type="ChEBI" id="CHEBI:29105"/>
    </ligand>
</feature>
<dbReference type="EnsemblMetazoa" id="ADIR014286-RA">
    <property type="protein sequence ID" value="ADIR014286-PA"/>
    <property type="gene ID" value="ADIR014286"/>
</dbReference>